<keyword evidence="7 9" id="KW-1133">Transmembrane helix</keyword>
<dbReference type="Pfam" id="PF00873">
    <property type="entry name" value="ACR_tran"/>
    <property type="match status" value="1"/>
</dbReference>
<dbReference type="PANTHER" id="PTHR32063:SF13">
    <property type="entry name" value="MULTIDRUG EFFLUX PUMP SUBUNIT ACRB-RELATED"/>
    <property type="match status" value="1"/>
</dbReference>
<evidence type="ECO:0000313" key="10">
    <source>
        <dbReference type="EMBL" id="AEA34383.1"/>
    </source>
</evidence>
<dbReference type="eggNOG" id="COG0841">
    <property type="taxonomic scope" value="Bacteria"/>
</dbReference>
<evidence type="ECO:0000256" key="3">
    <source>
        <dbReference type="ARBA" id="ARBA00022448"/>
    </source>
</evidence>
<organism evidence="10 11">
    <name type="scientific">Hippea maritima (strain ATCC 700847 / DSM 10411 / MH2)</name>
    <dbReference type="NCBI Taxonomy" id="760142"/>
    <lineage>
        <taxon>Bacteria</taxon>
        <taxon>Pseudomonadati</taxon>
        <taxon>Campylobacterota</taxon>
        <taxon>Desulfurellia</taxon>
        <taxon>Desulfurellales</taxon>
        <taxon>Hippeaceae</taxon>
        <taxon>Hippea</taxon>
    </lineage>
</organism>
<dbReference type="SUPFAM" id="SSF82866">
    <property type="entry name" value="Multidrug efflux transporter AcrB transmembrane domain"/>
    <property type="match status" value="2"/>
</dbReference>
<keyword evidence="11" id="KW-1185">Reference proteome</keyword>
<dbReference type="STRING" id="760142.Hipma_1427"/>
<comment type="subcellular location">
    <subcellularLocation>
        <location evidence="1">Cell inner membrane</location>
        <topology evidence="1">Multi-pass membrane protein</topology>
    </subcellularLocation>
</comment>
<dbReference type="PANTHER" id="PTHR32063">
    <property type="match status" value="1"/>
</dbReference>
<dbReference type="Gene3D" id="3.30.70.1320">
    <property type="entry name" value="Multidrug efflux transporter AcrB pore domain like"/>
    <property type="match status" value="1"/>
</dbReference>
<name>F2LY60_HIPMA</name>
<dbReference type="RefSeq" id="WP_013682413.1">
    <property type="nucleotide sequence ID" value="NC_015318.1"/>
</dbReference>
<evidence type="ECO:0000313" key="11">
    <source>
        <dbReference type="Proteomes" id="UP000008139"/>
    </source>
</evidence>
<protein>
    <submittedName>
        <fullName evidence="10">Transporter, hydrophobe/amphiphile efflux-1 (HAE1) family</fullName>
    </submittedName>
</protein>
<dbReference type="AlphaFoldDB" id="F2LY60"/>
<feature type="transmembrane region" description="Helical" evidence="9">
    <location>
        <begin position="368"/>
        <end position="388"/>
    </location>
</feature>
<dbReference type="SUPFAM" id="SSF82693">
    <property type="entry name" value="Multidrug efflux transporter AcrB pore domain, PN1, PN2, PC1 and PC2 subdomains"/>
    <property type="match status" value="4"/>
</dbReference>
<keyword evidence="5" id="KW-0997">Cell inner membrane</keyword>
<dbReference type="InterPro" id="IPR004764">
    <property type="entry name" value="MdtF-like"/>
</dbReference>
<dbReference type="FunCoup" id="F2LY60">
    <property type="interactions" value="391"/>
</dbReference>
<feature type="transmembrane region" description="Helical" evidence="9">
    <location>
        <begin position="893"/>
        <end position="913"/>
    </location>
</feature>
<feature type="transmembrane region" description="Helical" evidence="9">
    <location>
        <begin position="394"/>
        <end position="415"/>
    </location>
</feature>
<feature type="transmembrane region" description="Helical" evidence="9">
    <location>
        <begin position="996"/>
        <end position="1021"/>
    </location>
</feature>
<feature type="transmembrane region" description="Helical" evidence="9">
    <location>
        <begin position="444"/>
        <end position="466"/>
    </location>
</feature>
<dbReference type="OrthoDB" id="9807612at2"/>
<keyword evidence="4" id="KW-1003">Cell membrane</keyword>
<feature type="transmembrane region" description="Helical" evidence="9">
    <location>
        <begin position="472"/>
        <end position="499"/>
    </location>
</feature>
<accession>F2LY60</accession>
<dbReference type="Gene3D" id="3.30.2090.10">
    <property type="entry name" value="Multidrug efflux transporter AcrB TolC docking domain, DN and DC subdomains"/>
    <property type="match status" value="2"/>
</dbReference>
<dbReference type="Gene3D" id="1.20.1640.10">
    <property type="entry name" value="Multidrug efflux transporter AcrB transmembrane domain"/>
    <property type="match status" value="2"/>
</dbReference>
<evidence type="ECO:0000256" key="9">
    <source>
        <dbReference type="SAM" id="Phobius"/>
    </source>
</evidence>
<keyword evidence="3" id="KW-0813">Transport</keyword>
<dbReference type="FunFam" id="1.20.1640.10:FF:000001">
    <property type="entry name" value="Efflux pump membrane transporter"/>
    <property type="match status" value="1"/>
</dbReference>
<feature type="transmembrane region" description="Helical" evidence="9">
    <location>
        <begin position="534"/>
        <end position="553"/>
    </location>
</feature>
<comment type="similarity">
    <text evidence="2">Belongs to the resistance-nodulation-cell division (RND) (TC 2.A.6) family.</text>
</comment>
<dbReference type="Proteomes" id="UP000008139">
    <property type="component" value="Chromosome"/>
</dbReference>
<sequence length="1031" mass="113871">MISKFFIEKPVFSLVISIVIILAGITAIDKLPVQEYPTITPPTINVQAHYPGADAETLAKTVAAPLEEAINGVENMIYMSSTSSPDGTLSIQVTFKIGTDPEIAKVDVNNRVQLALSKLPEEVRRIGVSVRERSPDLLRVFSFTSKNNIHNTTYITNYLLVNVLDEIKRVRGVGYAMIFGGKEYSMRVWLKPDKLAAYNLTPMDVINAIRSQNNQYAAGRIAQEPLKEKHSFTYNIITKGRLKTVNEFKNIIIRANPDGSSLKLKDIARVELGANNYSVSSDYNGKKAVLMGIWLSSGANALDVSKRIDGVMNKLSKGFPKDLQYKDVYNTTKFIKASIHEVIYTLIISILLTVAVIYIFLGTLRSTTIPVFAIPVSIIGTFAGFYAAGFSINLLTLFGLVLAIGLVVDDAIIVIENADRILKIEDLNPKEATIKSMKEITNPLIAIVLVLDAVFIPASFIGGFSGKMYQQFALTIATSVTISGIVALTLTPTLCALILRRGGIRETAFSKAFYKLFNKATEGFTKTAKTMIKFSVVGVVIFAITIGATLILYKMLPTALVPEEDKGDIMVMYYLMPASSLQKTLKVQKTIESIVMSNPNIVSAGYVAGLDFITFSFKTDAGIGWAHLKDWSKRKDNSWDVIKELSMKFSTIKDALVMAFNMPPIMGMSSTGGFTLHLQDRTGGSVEQLDSIVKKLVEEANKDKRLMMVRSSLSTNVPQYKIIVNREKAKSLGVAISSIFEVLQATLGSYYVNDFNMYDRTFRVNIQSDENFRSSSQDLEYIYVRSNTGVLIPLSSLIKIKRVVGPDVIQRFNMFTSATVIGQPRPGYTSGDAMKAISQIAKKILPNGYTIAWSGTSYQEKKLQESGNKVFLYTVVFVFLILAALYESFTIPIAIMIIVPFAVFGAVLGLFMSNLERDIYFNIGILVLIGLSVKNAILLVRFAIERINEGYSLTEATIEAAKIRFRPIVMTSAVFIIASLPLIFWGGAGAISRKIIGITVVSGMLVQTIIGTLFIPMFFYLTMKLILFKKK</sequence>
<feature type="transmembrane region" description="Helical" evidence="9">
    <location>
        <begin position="919"/>
        <end position="944"/>
    </location>
</feature>
<dbReference type="SUPFAM" id="SSF82714">
    <property type="entry name" value="Multidrug efflux transporter AcrB TolC docking domain, DN and DC subdomains"/>
    <property type="match status" value="2"/>
</dbReference>
<evidence type="ECO:0000256" key="7">
    <source>
        <dbReference type="ARBA" id="ARBA00022989"/>
    </source>
</evidence>
<dbReference type="KEGG" id="hmr:Hipma_1427"/>
<evidence type="ECO:0000256" key="4">
    <source>
        <dbReference type="ARBA" id="ARBA00022475"/>
    </source>
</evidence>
<dbReference type="InParanoid" id="F2LY60"/>
<dbReference type="GO" id="GO:0009636">
    <property type="term" value="P:response to toxic substance"/>
    <property type="evidence" value="ECO:0007669"/>
    <property type="project" value="UniProtKB-ARBA"/>
</dbReference>
<dbReference type="GO" id="GO:0015562">
    <property type="term" value="F:efflux transmembrane transporter activity"/>
    <property type="evidence" value="ECO:0007669"/>
    <property type="project" value="InterPro"/>
</dbReference>
<evidence type="ECO:0000256" key="2">
    <source>
        <dbReference type="ARBA" id="ARBA00010942"/>
    </source>
</evidence>
<dbReference type="PRINTS" id="PR00702">
    <property type="entry name" value="ACRIFLAVINRP"/>
</dbReference>
<dbReference type="Gene3D" id="3.30.70.1430">
    <property type="entry name" value="Multidrug efflux transporter AcrB pore domain"/>
    <property type="match status" value="2"/>
</dbReference>
<evidence type="ECO:0000256" key="8">
    <source>
        <dbReference type="ARBA" id="ARBA00023136"/>
    </source>
</evidence>
<feature type="transmembrane region" description="Helical" evidence="9">
    <location>
        <begin position="870"/>
        <end position="886"/>
    </location>
</feature>
<feature type="transmembrane region" description="Helical" evidence="9">
    <location>
        <begin position="965"/>
        <end position="984"/>
    </location>
</feature>
<dbReference type="NCBIfam" id="TIGR00915">
    <property type="entry name" value="2A0602"/>
    <property type="match status" value="1"/>
</dbReference>
<evidence type="ECO:0000256" key="6">
    <source>
        <dbReference type="ARBA" id="ARBA00022692"/>
    </source>
</evidence>
<reference evidence="11" key="2">
    <citation type="submission" date="2011-03" db="EMBL/GenBank/DDBJ databases">
        <title>The complete genome of Hippea maritima DSM 10411.</title>
        <authorList>
            <consortium name="US DOE Joint Genome Institute (JGI-PGF)"/>
            <person name="Lucas S."/>
            <person name="Copeland A."/>
            <person name="Lapidus A."/>
            <person name="Bruce D."/>
            <person name="Goodwin L."/>
            <person name="Pitluck S."/>
            <person name="Peters L."/>
            <person name="Kyrpides N."/>
            <person name="Mavromatis K."/>
            <person name="Pagani I."/>
            <person name="Ivanova N."/>
            <person name="Mikhailova N."/>
            <person name="Lu M."/>
            <person name="Detter J.C."/>
            <person name="Tapia R."/>
            <person name="Han C."/>
            <person name="Land M."/>
            <person name="Hauser L."/>
            <person name="Markowitz V."/>
            <person name="Cheng J.-F."/>
            <person name="Hugenholtz P."/>
            <person name="Woyke T."/>
            <person name="Wu D."/>
            <person name="Spring S."/>
            <person name="Schroeder M."/>
            <person name="Brambilla E."/>
            <person name="Klenk H.-P."/>
            <person name="Eisen J.A."/>
        </authorList>
    </citation>
    <scope>NUCLEOTIDE SEQUENCE [LARGE SCALE GENOMIC DNA]</scope>
    <source>
        <strain evidence="11">ATCC 700847 / DSM 10411 / MH2</strain>
    </source>
</reference>
<reference evidence="10 11" key="1">
    <citation type="journal article" date="2011" name="Stand. Genomic Sci.">
        <title>Complete genome sequence of the thermophilic sulfur-reducer Hippea maritima type strain (MH(2)).</title>
        <authorList>
            <person name="Huntemann M."/>
            <person name="Lu M."/>
            <person name="Nolan M."/>
            <person name="Lapidus A."/>
            <person name="Lucas S."/>
            <person name="Hammon N."/>
            <person name="Deshpande S."/>
            <person name="Cheng J.F."/>
            <person name="Tapia R."/>
            <person name="Han C."/>
            <person name="Goodwin L."/>
            <person name="Pitluck S."/>
            <person name="Liolios K."/>
            <person name="Pagani I."/>
            <person name="Ivanova N."/>
            <person name="Ovchinikova G."/>
            <person name="Pati A."/>
            <person name="Chen A."/>
            <person name="Palaniappan K."/>
            <person name="Land M."/>
            <person name="Hauser L."/>
            <person name="Jeffries C.D."/>
            <person name="Detter J.C."/>
            <person name="Brambilla E.M."/>
            <person name="Rohde M."/>
            <person name="Spring S."/>
            <person name="Goker M."/>
            <person name="Woyke T."/>
            <person name="Bristow J."/>
            <person name="Eisen J.A."/>
            <person name="Markowitz V."/>
            <person name="Hugenholtz P."/>
            <person name="Kyrpides N.C."/>
            <person name="Klenk H.P."/>
            <person name="Mavromatis K."/>
        </authorList>
    </citation>
    <scope>NUCLEOTIDE SEQUENCE [LARGE SCALE GENOMIC DNA]</scope>
    <source>
        <strain evidence="11">ATCC 700847 / DSM 10411 / MH2</strain>
    </source>
</reference>
<keyword evidence="8 9" id="KW-0472">Membrane</keyword>
<dbReference type="NCBIfam" id="NF000282">
    <property type="entry name" value="RND_permease_1"/>
    <property type="match status" value="1"/>
</dbReference>
<keyword evidence="6 9" id="KW-0812">Transmembrane</keyword>
<dbReference type="GO" id="GO:0042910">
    <property type="term" value="F:xenobiotic transmembrane transporter activity"/>
    <property type="evidence" value="ECO:0007669"/>
    <property type="project" value="TreeGrafter"/>
</dbReference>
<proteinExistence type="inferred from homology"/>
<feature type="transmembrane region" description="Helical" evidence="9">
    <location>
        <begin position="342"/>
        <end position="361"/>
    </location>
</feature>
<dbReference type="GO" id="GO:0005886">
    <property type="term" value="C:plasma membrane"/>
    <property type="evidence" value="ECO:0007669"/>
    <property type="project" value="UniProtKB-SubCell"/>
</dbReference>
<dbReference type="FunFam" id="3.30.70.1430:FF:000001">
    <property type="entry name" value="Efflux pump membrane transporter"/>
    <property type="match status" value="1"/>
</dbReference>
<evidence type="ECO:0000256" key="5">
    <source>
        <dbReference type="ARBA" id="ARBA00022519"/>
    </source>
</evidence>
<dbReference type="InterPro" id="IPR027463">
    <property type="entry name" value="AcrB_DN_DC_subdom"/>
</dbReference>
<dbReference type="InterPro" id="IPR001036">
    <property type="entry name" value="Acrflvin-R"/>
</dbReference>
<dbReference type="HOGENOM" id="CLU_002755_1_2_7"/>
<gene>
    <name evidence="10" type="ordered locus">Hipma_1427</name>
</gene>
<dbReference type="EMBL" id="CP002606">
    <property type="protein sequence ID" value="AEA34383.1"/>
    <property type="molecule type" value="Genomic_DNA"/>
</dbReference>
<evidence type="ECO:0000256" key="1">
    <source>
        <dbReference type="ARBA" id="ARBA00004429"/>
    </source>
</evidence>
<dbReference type="Gene3D" id="3.30.70.1440">
    <property type="entry name" value="Multidrug efflux transporter AcrB pore domain"/>
    <property type="match status" value="1"/>
</dbReference>